<name>A0A1G7DT95_9FLAO</name>
<organism evidence="2 3">
    <name type="scientific">Riemerella columbipharyngis</name>
    <dbReference type="NCBI Taxonomy" id="1071918"/>
    <lineage>
        <taxon>Bacteria</taxon>
        <taxon>Pseudomonadati</taxon>
        <taxon>Bacteroidota</taxon>
        <taxon>Flavobacteriia</taxon>
        <taxon>Flavobacteriales</taxon>
        <taxon>Weeksellaceae</taxon>
        <taxon>Riemerella</taxon>
    </lineage>
</organism>
<dbReference type="STRING" id="1071918.SAMN05421544_11228"/>
<dbReference type="Proteomes" id="UP000198517">
    <property type="component" value="Unassembled WGS sequence"/>
</dbReference>
<feature type="transmembrane region" description="Helical" evidence="1">
    <location>
        <begin position="54"/>
        <end position="72"/>
    </location>
</feature>
<keyword evidence="3" id="KW-1185">Reference proteome</keyword>
<evidence type="ECO:0000313" key="2">
    <source>
        <dbReference type="EMBL" id="SDE54135.1"/>
    </source>
</evidence>
<keyword evidence="1" id="KW-0812">Transmembrane</keyword>
<evidence type="ECO:0000256" key="1">
    <source>
        <dbReference type="SAM" id="Phobius"/>
    </source>
</evidence>
<dbReference type="RefSeq" id="WP_176763269.1">
    <property type="nucleotide sequence ID" value="NZ_FNAS01000012.1"/>
</dbReference>
<feature type="transmembrane region" description="Helical" evidence="1">
    <location>
        <begin position="109"/>
        <end position="139"/>
    </location>
</feature>
<proteinExistence type="predicted"/>
<feature type="transmembrane region" description="Helical" evidence="1">
    <location>
        <begin position="78"/>
        <end position="97"/>
    </location>
</feature>
<gene>
    <name evidence="2" type="ORF">SAMN05421544_11228</name>
</gene>
<sequence length="154" mass="17869">MNCYNHPEIISVASCIDCNRGLCVDCSNLYTIPICRYCNVNRIKKEKREIIKDFVWMFMFALVLAYVLTSSMPSTDNVYISLWFTAFYAGLSIYNGWKFLSNITPNMFLALPLIGWLIYFCVKYVLASFVGMILTPFLILKKIKRLLDIIKIEV</sequence>
<protein>
    <submittedName>
        <fullName evidence="2">Uncharacterized protein</fullName>
    </submittedName>
</protein>
<dbReference type="EMBL" id="FNAS01000012">
    <property type="protein sequence ID" value="SDE54135.1"/>
    <property type="molecule type" value="Genomic_DNA"/>
</dbReference>
<keyword evidence="1" id="KW-1133">Transmembrane helix</keyword>
<evidence type="ECO:0000313" key="3">
    <source>
        <dbReference type="Proteomes" id="UP000198517"/>
    </source>
</evidence>
<accession>A0A1G7DT95</accession>
<keyword evidence="1" id="KW-0472">Membrane</keyword>
<reference evidence="2 3" key="1">
    <citation type="submission" date="2016-10" db="EMBL/GenBank/DDBJ databases">
        <authorList>
            <person name="de Groot N.N."/>
        </authorList>
    </citation>
    <scope>NUCLEOTIDE SEQUENCE [LARGE SCALE GENOMIC DNA]</scope>
    <source>
        <strain evidence="2 3">DSM 24015</strain>
    </source>
</reference>
<dbReference type="AlphaFoldDB" id="A0A1G7DT95"/>